<accession>A0A927F4V6</accession>
<dbReference type="Proteomes" id="UP000622317">
    <property type="component" value="Unassembled WGS sequence"/>
</dbReference>
<feature type="domain" description="PhnA protein N-terminal proteobacterial" evidence="1">
    <location>
        <begin position="21"/>
        <end position="69"/>
    </location>
</feature>
<gene>
    <name evidence="2" type="ORF">IEN85_01175</name>
</gene>
<proteinExistence type="predicted"/>
<dbReference type="SMART" id="SM00782">
    <property type="entry name" value="PhnA_Zn_Ribbon"/>
    <property type="match status" value="1"/>
</dbReference>
<dbReference type="AlphaFoldDB" id="A0A927F4V6"/>
<dbReference type="EMBL" id="JACYFG010000002">
    <property type="protein sequence ID" value="MBD5778105.1"/>
    <property type="molecule type" value="Genomic_DNA"/>
</dbReference>
<comment type="caution">
    <text evidence="2">The sequence shown here is derived from an EMBL/GenBank/DDBJ whole genome shotgun (WGS) entry which is preliminary data.</text>
</comment>
<dbReference type="InterPro" id="IPR013991">
    <property type="entry name" value="PhnaA_N_proteobac"/>
</dbReference>
<keyword evidence="3" id="KW-1185">Reference proteome</keyword>
<evidence type="ECO:0000313" key="2">
    <source>
        <dbReference type="EMBL" id="MBD5778105.1"/>
    </source>
</evidence>
<name>A0A927F4V6_9BACT</name>
<dbReference type="RefSeq" id="WP_191615230.1">
    <property type="nucleotide sequence ID" value="NZ_JACYFG010000002.1"/>
</dbReference>
<reference evidence="2" key="1">
    <citation type="submission" date="2020-09" db="EMBL/GenBank/DDBJ databases">
        <title>Pelagicoccus enzymogenes sp. nov. with an EPS production, isolated from marine sediment.</title>
        <authorList>
            <person name="Feng X."/>
        </authorList>
    </citation>
    <scope>NUCLEOTIDE SEQUENCE</scope>
    <source>
        <strain evidence="2">NFK12</strain>
    </source>
</reference>
<evidence type="ECO:0000313" key="3">
    <source>
        <dbReference type="Proteomes" id="UP000622317"/>
    </source>
</evidence>
<sequence>MAKGLEKHQAKQAQLSALGKDLTRRSGSKCELCEASGVSLRPYPVPPEEDEPRVDTCLFACDLCREQLENPKRIDASHWRCAAQSVWSEVPAVQVVAARVLDRLGKTELWAREALDDVFFEEEVEEWIAKQVL</sequence>
<organism evidence="2 3">
    <name type="scientific">Pelagicoccus enzymogenes</name>
    <dbReference type="NCBI Taxonomy" id="2773457"/>
    <lineage>
        <taxon>Bacteria</taxon>
        <taxon>Pseudomonadati</taxon>
        <taxon>Verrucomicrobiota</taxon>
        <taxon>Opitutia</taxon>
        <taxon>Puniceicoccales</taxon>
        <taxon>Pelagicoccaceae</taxon>
        <taxon>Pelagicoccus</taxon>
    </lineage>
</organism>
<evidence type="ECO:0000259" key="1">
    <source>
        <dbReference type="SMART" id="SM00782"/>
    </source>
</evidence>
<protein>
    <submittedName>
        <fullName evidence="2">PhnA protein</fullName>
    </submittedName>
</protein>